<feature type="compositionally biased region" description="Basic residues" evidence="4">
    <location>
        <begin position="9"/>
        <end position="20"/>
    </location>
</feature>
<dbReference type="AlphaFoldDB" id="A0A5S6QEA3"/>
<keyword evidence="6" id="KW-1185">Reference proteome</keyword>
<protein>
    <submittedName>
        <fullName evidence="7">Exonuclease domain-containing protein</fullName>
    </submittedName>
</protein>
<accession>A0A5S6QEA3</accession>
<dbReference type="InterPro" id="IPR047201">
    <property type="entry name" value="ERI-1_3'hExo-like"/>
</dbReference>
<dbReference type="WBParaSite" id="TMUE_1000005553.1">
    <property type="protein sequence ID" value="TMUE_1000005553.1"/>
    <property type="gene ID" value="WBGene00287769"/>
</dbReference>
<organism evidence="6 7">
    <name type="scientific">Trichuris muris</name>
    <name type="common">Mouse whipworm</name>
    <dbReference type="NCBI Taxonomy" id="70415"/>
    <lineage>
        <taxon>Eukaryota</taxon>
        <taxon>Metazoa</taxon>
        <taxon>Ecdysozoa</taxon>
        <taxon>Nematoda</taxon>
        <taxon>Enoplea</taxon>
        <taxon>Dorylaimia</taxon>
        <taxon>Trichinellida</taxon>
        <taxon>Trichuridae</taxon>
        <taxon>Trichuris</taxon>
    </lineage>
</organism>
<dbReference type="InterPro" id="IPR013520">
    <property type="entry name" value="Ribonucl_H"/>
</dbReference>
<keyword evidence="1" id="KW-0540">Nuclease</keyword>
<reference evidence="7" key="1">
    <citation type="submission" date="2019-12" db="UniProtKB">
        <authorList>
            <consortium name="WormBaseParasite"/>
        </authorList>
    </citation>
    <scope>IDENTIFICATION</scope>
</reference>
<keyword evidence="2" id="KW-0378">Hydrolase</keyword>
<dbReference type="STRING" id="70415.A0A5S6QEA3"/>
<evidence type="ECO:0000256" key="4">
    <source>
        <dbReference type="SAM" id="MobiDB-lite"/>
    </source>
</evidence>
<sequence length="289" mass="33302">MSELEMNSKAHRNTTQRKRQHSDVEEGEINDEPKKSHTTTADVLYDYYCVIDFECTCEQYAKPRAYQHEIIEFPAVLIDARTRLKTAEFHSFCRPVVNARLSDFCKWLTGIDQKTVDKAPLFEEVMANFEAWLAKHVDNQKKTVAFVVDGSSDFGHFFQVQHKLINRDVPERFHVWIDIRVPFGRYAGTARPCLMRMLRIMGENFEGRRHSGKDDALNIAKITVWLVEHGVKLRVNQRLVLREAQDIESGECTDDDSDTDCLCPKITHSLLKYAVIPICDGELFSTGSK</sequence>
<proteinExistence type="predicted"/>
<dbReference type="GO" id="GO:0000175">
    <property type="term" value="F:3'-5'-RNA exonuclease activity"/>
    <property type="evidence" value="ECO:0007669"/>
    <property type="project" value="InterPro"/>
</dbReference>
<evidence type="ECO:0000256" key="3">
    <source>
        <dbReference type="ARBA" id="ARBA00022839"/>
    </source>
</evidence>
<feature type="region of interest" description="Disordered" evidence="4">
    <location>
        <begin position="1"/>
        <end position="35"/>
    </location>
</feature>
<dbReference type="InterPro" id="IPR051274">
    <property type="entry name" value="3-5_Exoribonuclease"/>
</dbReference>
<evidence type="ECO:0000256" key="2">
    <source>
        <dbReference type="ARBA" id="ARBA00022801"/>
    </source>
</evidence>
<dbReference type="SMART" id="SM00479">
    <property type="entry name" value="EXOIII"/>
    <property type="match status" value="1"/>
</dbReference>
<evidence type="ECO:0000313" key="6">
    <source>
        <dbReference type="Proteomes" id="UP000046395"/>
    </source>
</evidence>
<evidence type="ECO:0000256" key="1">
    <source>
        <dbReference type="ARBA" id="ARBA00022722"/>
    </source>
</evidence>
<dbReference type="PANTHER" id="PTHR23044:SF61">
    <property type="entry name" value="3'-5' EXORIBONUCLEASE 1-RELATED"/>
    <property type="match status" value="1"/>
</dbReference>
<dbReference type="SUPFAM" id="SSF53098">
    <property type="entry name" value="Ribonuclease H-like"/>
    <property type="match status" value="1"/>
</dbReference>
<dbReference type="Gene3D" id="3.30.420.10">
    <property type="entry name" value="Ribonuclease H-like superfamily/Ribonuclease H"/>
    <property type="match status" value="1"/>
</dbReference>
<dbReference type="Pfam" id="PF00929">
    <property type="entry name" value="RNase_T"/>
    <property type="match status" value="1"/>
</dbReference>
<dbReference type="PANTHER" id="PTHR23044">
    <property type="entry name" value="3'-5' EXONUCLEASE ERI1-RELATED"/>
    <property type="match status" value="1"/>
</dbReference>
<feature type="domain" description="Exonuclease" evidence="5">
    <location>
        <begin position="47"/>
        <end position="232"/>
    </location>
</feature>
<evidence type="ECO:0000259" key="5">
    <source>
        <dbReference type="SMART" id="SM00479"/>
    </source>
</evidence>
<dbReference type="InterPro" id="IPR012337">
    <property type="entry name" value="RNaseH-like_sf"/>
</dbReference>
<dbReference type="Proteomes" id="UP000046395">
    <property type="component" value="Unassembled WGS sequence"/>
</dbReference>
<dbReference type="InterPro" id="IPR036397">
    <property type="entry name" value="RNaseH_sf"/>
</dbReference>
<evidence type="ECO:0000313" key="7">
    <source>
        <dbReference type="WBParaSite" id="TMUE_1000005553.1"/>
    </source>
</evidence>
<dbReference type="GO" id="GO:0003676">
    <property type="term" value="F:nucleic acid binding"/>
    <property type="evidence" value="ECO:0007669"/>
    <property type="project" value="InterPro"/>
</dbReference>
<keyword evidence="3" id="KW-0269">Exonuclease</keyword>
<name>A0A5S6QEA3_TRIMR</name>
<dbReference type="CDD" id="cd06133">
    <property type="entry name" value="ERI-1_3'hExo_like"/>
    <property type="match status" value="1"/>
</dbReference>